<dbReference type="PROSITE" id="PS50206">
    <property type="entry name" value="RHODANESE_3"/>
    <property type="match status" value="1"/>
</dbReference>
<keyword evidence="3" id="KW-1185">Reference proteome</keyword>
<dbReference type="InterPro" id="IPR001763">
    <property type="entry name" value="Rhodanese-like_dom"/>
</dbReference>
<dbReference type="Gene3D" id="6.10.140.1340">
    <property type="match status" value="1"/>
</dbReference>
<dbReference type="RefSeq" id="WP_343920219.1">
    <property type="nucleotide sequence ID" value="NZ_BAAAJT010000002.1"/>
</dbReference>
<dbReference type="PANTHER" id="PTHR44086:SF13">
    <property type="entry name" value="THIOSULFATE SULFURTRANSFERASE PSPE"/>
    <property type="match status" value="1"/>
</dbReference>
<dbReference type="Gene3D" id="3.40.250.10">
    <property type="entry name" value="Rhodanese-like domain"/>
    <property type="match status" value="1"/>
</dbReference>
<sequence>MPSTTPSRTIDAVTLAERLDTGDVRVIDVRTPAEFETVHIPGSWNVPLDLLREHRAELTRHLDDDVVLVCRSGVRAGQAEQALAGSGLPGLRVLEGGMSAWEAAGAPARRGRQSWELERQVRLLAGALVATGVAGSALVPRLKWLAGGVGTGLVVAAATNTCALGAALSRMPWNRGASEPDMVAVLESLAVSA</sequence>
<dbReference type="Pfam" id="PF00581">
    <property type="entry name" value="Rhodanese"/>
    <property type="match status" value="1"/>
</dbReference>
<evidence type="ECO:0000313" key="3">
    <source>
        <dbReference type="Proteomes" id="UP001597351"/>
    </source>
</evidence>
<dbReference type="SUPFAM" id="SSF52821">
    <property type="entry name" value="Rhodanese/Cell cycle control phosphatase"/>
    <property type="match status" value="1"/>
</dbReference>
<gene>
    <name evidence="2" type="ORF">ACFSDE_15975</name>
</gene>
<evidence type="ECO:0000313" key="2">
    <source>
        <dbReference type="EMBL" id="MFD1948301.1"/>
    </source>
</evidence>
<protein>
    <submittedName>
        <fullName evidence="2">Rhodanese-like domain-containing protein</fullName>
    </submittedName>
</protein>
<dbReference type="EMBL" id="JBHUGD010000003">
    <property type="protein sequence ID" value="MFD1948301.1"/>
    <property type="molecule type" value="Genomic_DNA"/>
</dbReference>
<evidence type="ECO:0000259" key="1">
    <source>
        <dbReference type="PROSITE" id="PS50206"/>
    </source>
</evidence>
<organism evidence="2 3">
    <name type="scientific">Nocardioides aestuarii</name>
    <dbReference type="NCBI Taxonomy" id="252231"/>
    <lineage>
        <taxon>Bacteria</taxon>
        <taxon>Bacillati</taxon>
        <taxon>Actinomycetota</taxon>
        <taxon>Actinomycetes</taxon>
        <taxon>Propionibacteriales</taxon>
        <taxon>Nocardioidaceae</taxon>
        <taxon>Nocardioides</taxon>
    </lineage>
</organism>
<dbReference type="InterPro" id="IPR036873">
    <property type="entry name" value="Rhodanese-like_dom_sf"/>
</dbReference>
<dbReference type="Pfam" id="PF11127">
    <property type="entry name" value="YgaP-like_TM"/>
    <property type="match status" value="1"/>
</dbReference>
<reference evidence="3" key="1">
    <citation type="journal article" date="2019" name="Int. J. Syst. Evol. Microbiol.">
        <title>The Global Catalogue of Microorganisms (GCM) 10K type strain sequencing project: providing services to taxonomists for standard genome sequencing and annotation.</title>
        <authorList>
            <consortium name="The Broad Institute Genomics Platform"/>
            <consortium name="The Broad Institute Genome Sequencing Center for Infectious Disease"/>
            <person name="Wu L."/>
            <person name="Ma J."/>
        </authorList>
    </citation>
    <scope>NUCLEOTIDE SEQUENCE [LARGE SCALE GENOMIC DNA]</scope>
    <source>
        <strain evidence="3">CGMCC 1.12477</strain>
    </source>
</reference>
<dbReference type="PANTHER" id="PTHR44086">
    <property type="entry name" value="THIOSULFATE SULFURTRANSFERASE RDL2, MITOCHONDRIAL-RELATED"/>
    <property type="match status" value="1"/>
</dbReference>
<comment type="caution">
    <text evidence="2">The sequence shown here is derived from an EMBL/GenBank/DDBJ whole genome shotgun (WGS) entry which is preliminary data.</text>
</comment>
<proteinExistence type="predicted"/>
<feature type="domain" description="Rhodanese" evidence="1">
    <location>
        <begin position="20"/>
        <end position="110"/>
    </location>
</feature>
<name>A0ABW4TRS7_9ACTN</name>
<dbReference type="CDD" id="cd00158">
    <property type="entry name" value="RHOD"/>
    <property type="match status" value="1"/>
</dbReference>
<dbReference type="InterPro" id="IPR021309">
    <property type="entry name" value="YgaP-like_TM"/>
</dbReference>
<dbReference type="SMART" id="SM00450">
    <property type="entry name" value="RHOD"/>
    <property type="match status" value="1"/>
</dbReference>
<accession>A0ABW4TRS7</accession>
<dbReference type="Proteomes" id="UP001597351">
    <property type="component" value="Unassembled WGS sequence"/>
</dbReference>